<dbReference type="RefSeq" id="WP_123201520.1">
    <property type="nucleotide sequence ID" value="NZ_RJMB01000011.1"/>
</dbReference>
<evidence type="ECO:0000313" key="2">
    <source>
        <dbReference type="EMBL" id="RNL84349.1"/>
    </source>
</evidence>
<keyword evidence="3" id="KW-1185">Reference proteome</keyword>
<dbReference type="OrthoDB" id="3436413at2"/>
<name>A0A3N0E9E6_9ACTN</name>
<dbReference type="Proteomes" id="UP000269198">
    <property type="component" value="Unassembled WGS sequence"/>
</dbReference>
<comment type="caution">
    <text evidence="2">The sequence shown here is derived from an EMBL/GenBank/DDBJ whole genome shotgun (WGS) entry which is preliminary data.</text>
</comment>
<organism evidence="2 3">
    <name type="scientific">Halostreptopolyspora alba</name>
    <dbReference type="NCBI Taxonomy" id="2487137"/>
    <lineage>
        <taxon>Bacteria</taxon>
        <taxon>Bacillati</taxon>
        <taxon>Actinomycetota</taxon>
        <taxon>Actinomycetes</taxon>
        <taxon>Streptosporangiales</taxon>
        <taxon>Nocardiopsidaceae</taxon>
        <taxon>Halostreptopolyspora</taxon>
    </lineage>
</organism>
<feature type="compositionally biased region" description="Low complexity" evidence="1">
    <location>
        <begin position="55"/>
        <end position="72"/>
    </location>
</feature>
<gene>
    <name evidence="2" type="ORF">EFW17_12380</name>
</gene>
<sequence length="174" mass="18230">MLSKLRSRRPLALLVGVVIVAMVATGAVGLFDAMLADDSPQRGQEEPPQRERGGPDATTDPEPAPDLDALGDPPEEVSYEDASENCELGECYRVVGVTGDGLGQEETVEAVANHLLDQGWGQVDPSGREPSGVPASETILSDGEVMIQGTPQPHPEAPDADGFVILAHAEAPNQ</sequence>
<feature type="compositionally biased region" description="Basic and acidic residues" evidence="1">
    <location>
        <begin position="39"/>
        <end position="54"/>
    </location>
</feature>
<dbReference type="EMBL" id="RJMB01000011">
    <property type="protein sequence ID" value="RNL84349.1"/>
    <property type="molecule type" value="Genomic_DNA"/>
</dbReference>
<dbReference type="AlphaFoldDB" id="A0A3N0E9E6"/>
<protein>
    <submittedName>
        <fullName evidence="2">Uncharacterized protein</fullName>
    </submittedName>
</protein>
<feature type="region of interest" description="Disordered" evidence="1">
    <location>
        <begin position="37"/>
        <end position="84"/>
    </location>
</feature>
<reference evidence="2 3" key="1">
    <citation type="submission" date="2018-11" db="EMBL/GenBank/DDBJ databases">
        <title>The genome draft of YIM 96095.</title>
        <authorList>
            <person name="Tang S.-K."/>
            <person name="Chunyu W.-X."/>
            <person name="Feng Y.-Z."/>
        </authorList>
    </citation>
    <scope>NUCLEOTIDE SEQUENCE [LARGE SCALE GENOMIC DNA]</scope>
    <source>
        <strain evidence="2 3">YIM 96095</strain>
    </source>
</reference>
<proteinExistence type="predicted"/>
<evidence type="ECO:0000313" key="3">
    <source>
        <dbReference type="Proteomes" id="UP000269198"/>
    </source>
</evidence>
<evidence type="ECO:0000256" key="1">
    <source>
        <dbReference type="SAM" id="MobiDB-lite"/>
    </source>
</evidence>
<accession>A0A3N0E9E6</accession>
<feature type="compositionally biased region" description="Acidic residues" evidence="1">
    <location>
        <begin position="73"/>
        <end position="84"/>
    </location>
</feature>